<feature type="transmembrane region" description="Helical" evidence="1">
    <location>
        <begin position="48"/>
        <end position="66"/>
    </location>
</feature>
<evidence type="ECO:0000313" key="2">
    <source>
        <dbReference type="EMBL" id="SUM45441.1"/>
    </source>
</evidence>
<dbReference type="PANTHER" id="PTHR36840">
    <property type="entry name" value="BLL5714 PROTEIN"/>
    <property type="match status" value="1"/>
</dbReference>
<accession>A0A380G642</accession>
<feature type="transmembrane region" description="Helical" evidence="1">
    <location>
        <begin position="168"/>
        <end position="189"/>
    </location>
</feature>
<keyword evidence="1" id="KW-0812">Transmembrane</keyword>
<name>A0A380G642_STAIN</name>
<keyword evidence="1" id="KW-1133">Transmembrane helix</keyword>
<feature type="transmembrane region" description="Helical" evidence="1">
    <location>
        <begin position="287"/>
        <end position="311"/>
    </location>
</feature>
<feature type="transmembrane region" description="Helical" evidence="1">
    <location>
        <begin position="323"/>
        <end position="341"/>
    </location>
</feature>
<dbReference type="STRING" id="1141106.GCA_000308095_02387"/>
<feature type="transmembrane region" description="Helical" evidence="1">
    <location>
        <begin position="134"/>
        <end position="156"/>
    </location>
</feature>
<feature type="transmembrane region" description="Helical" evidence="1">
    <location>
        <begin position="110"/>
        <end position="128"/>
    </location>
</feature>
<keyword evidence="3" id="KW-1185">Reference proteome</keyword>
<dbReference type="PANTHER" id="PTHR36840:SF1">
    <property type="entry name" value="BLL5714 PROTEIN"/>
    <property type="match status" value="1"/>
</dbReference>
<feature type="transmembrane region" description="Helical" evidence="1">
    <location>
        <begin position="379"/>
        <end position="394"/>
    </location>
</feature>
<feature type="transmembrane region" description="Helical" evidence="1">
    <location>
        <begin position="257"/>
        <end position="275"/>
    </location>
</feature>
<dbReference type="Proteomes" id="UP000255549">
    <property type="component" value="Unassembled WGS sequence"/>
</dbReference>
<sequence length="399" mass="46507">MTVYLDLCKLNRNNKLYQNVLFEKEVRKISDINENRHLQIKRVELHELFFDLVFVYAIQKIAHVILHIHHGSISGELFFKYIMMSLIVWIIWSHQTFFINRFGSLAKKDIIFIMFNIFVLIFLTNSLYPSFEKTFTPFFFCVAILYLSIGIQYVLHANKNLNDADKRTCQSFALVAFIVATLSFLSLILPSSVHYIPAFLGVLIASTGLIPFRKYLNQSPVNMMHLVERFSLLTIIIFGEVIIGLASIFSITNFSYIYIFQFLILVFMFGTYWIVTENYINHKRKSIGFRLVYSHLLINIALGTLNAALVFSNNTEINPYFEVNLMHLSVLFFFVGVWLNAPYFHDKINNLRHIISALMMLLISYIMSCLFIFNQHVMILSLAISLGLIMLMYYKSQDS</sequence>
<feature type="transmembrane region" description="Helical" evidence="1">
    <location>
        <begin position="195"/>
        <end position="212"/>
    </location>
</feature>
<dbReference type="EMBL" id="UHDP01000003">
    <property type="protein sequence ID" value="SUM45441.1"/>
    <property type="molecule type" value="Genomic_DNA"/>
</dbReference>
<feature type="transmembrane region" description="Helical" evidence="1">
    <location>
        <begin position="78"/>
        <end position="98"/>
    </location>
</feature>
<dbReference type="OrthoDB" id="9798526at2"/>
<evidence type="ECO:0000256" key="1">
    <source>
        <dbReference type="SAM" id="Phobius"/>
    </source>
</evidence>
<dbReference type="InterPro" id="IPR010640">
    <property type="entry name" value="Low_temperature_requirement_A"/>
</dbReference>
<proteinExistence type="predicted"/>
<protein>
    <submittedName>
        <fullName evidence="2">Low temperature requirement protein A</fullName>
    </submittedName>
</protein>
<dbReference type="Pfam" id="PF06772">
    <property type="entry name" value="LtrA"/>
    <property type="match status" value="1"/>
</dbReference>
<feature type="transmembrane region" description="Helical" evidence="1">
    <location>
        <begin position="353"/>
        <end position="373"/>
    </location>
</feature>
<feature type="transmembrane region" description="Helical" evidence="1">
    <location>
        <begin position="232"/>
        <end position="251"/>
    </location>
</feature>
<keyword evidence="1" id="KW-0472">Membrane</keyword>
<gene>
    <name evidence="2" type="ORF">NCTC11048_00425</name>
</gene>
<organism evidence="2 3">
    <name type="scientific">Staphylococcus intermedius NCTC 11048</name>
    <dbReference type="NCBI Taxonomy" id="1141106"/>
    <lineage>
        <taxon>Bacteria</taxon>
        <taxon>Bacillati</taxon>
        <taxon>Bacillota</taxon>
        <taxon>Bacilli</taxon>
        <taxon>Bacillales</taxon>
        <taxon>Staphylococcaceae</taxon>
        <taxon>Staphylococcus</taxon>
        <taxon>Staphylococcus intermedius group</taxon>
    </lineage>
</organism>
<reference evidence="2 3" key="1">
    <citation type="submission" date="2018-06" db="EMBL/GenBank/DDBJ databases">
        <authorList>
            <consortium name="Pathogen Informatics"/>
            <person name="Doyle S."/>
        </authorList>
    </citation>
    <scope>NUCLEOTIDE SEQUENCE [LARGE SCALE GENOMIC DNA]</scope>
    <source>
        <strain evidence="3">NCTC 11048</strain>
    </source>
</reference>
<dbReference type="AlphaFoldDB" id="A0A380G642"/>
<evidence type="ECO:0000313" key="3">
    <source>
        <dbReference type="Proteomes" id="UP000255549"/>
    </source>
</evidence>